<evidence type="ECO:0000313" key="1">
    <source>
        <dbReference type="EMBL" id="SBQ33979.1"/>
    </source>
</evidence>
<name>A0A1A8DMA4_NOTKA</name>
<feature type="non-terminal residue" evidence="1">
    <location>
        <position position="1"/>
    </location>
</feature>
<sequence>DYYTLPDVCSLWVTVVVSVVQSYASSLSLVIERLSLGTLNNTFLEHDLRYSSPHNNHCHNSEGSHLKPSHSFDPDWLALPPLTCFPPEPLEAVSRHSLSEPDIPPLSSPAQHKAVRSHVLHNLKPLASLSDLIDHFSDHSWSSVLPRLVLKANPQ</sequence>
<dbReference type="AlphaFoldDB" id="A0A1A8DMA4"/>
<feature type="non-terminal residue" evidence="1">
    <location>
        <position position="155"/>
    </location>
</feature>
<dbReference type="EMBL" id="HAEA01005499">
    <property type="protein sequence ID" value="SBQ33979.1"/>
    <property type="molecule type" value="Transcribed_RNA"/>
</dbReference>
<reference evidence="1" key="2">
    <citation type="submission" date="2016-06" db="EMBL/GenBank/DDBJ databases">
        <title>The genome of a short-lived fish provides insights into sex chromosome evolution and the genetic control of aging.</title>
        <authorList>
            <person name="Reichwald K."/>
            <person name="Felder M."/>
            <person name="Petzold A."/>
            <person name="Koch P."/>
            <person name="Groth M."/>
            <person name="Platzer M."/>
        </authorList>
    </citation>
    <scope>NUCLEOTIDE SEQUENCE</scope>
    <source>
        <tissue evidence="1">Brain</tissue>
    </source>
</reference>
<accession>A0A1A8DMA4</accession>
<protein>
    <submittedName>
        <fullName evidence="1">Uncharacterized protein</fullName>
    </submittedName>
</protein>
<reference evidence="1" key="1">
    <citation type="submission" date="2016-05" db="EMBL/GenBank/DDBJ databases">
        <authorList>
            <person name="Lavstsen T."/>
            <person name="Jespersen J.S."/>
        </authorList>
    </citation>
    <scope>NUCLEOTIDE SEQUENCE</scope>
    <source>
        <tissue evidence="1">Brain</tissue>
    </source>
</reference>
<gene>
    <name evidence="1" type="primary">Nfu_g_1_000604</name>
</gene>
<proteinExistence type="predicted"/>
<organism evidence="1">
    <name type="scientific">Nothobranchius kadleci</name>
    <name type="common">African annual killifish</name>
    <dbReference type="NCBI Taxonomy" id="1051664"/>
    <lineage>
        <taxon>Eukaryota</taxon>
        <taxon>Metazoa</taxon>
        <taxon>Chordata</taxon>
        <taxon>Craniata</taxon>
        <taxon>Vertebrata</taxon>
        <taxon>Euteleostomi</taxon>
        <taxon>Actinopterygii</taxon>
        <taxon>Neopterygii</taxon>
        <taxon>Teleostei</taxon>
        <taxon>Neoteleostei</taxon>
        <taxon>Acanthomorphata</taxon>
        <taxon>Ovalentaria</taxon>
        <taxon>Atherinomorphae</taxon>
        <taxon>Cyprinodontiformes</taxon>
        <taxon>Nothobranchiidae</taxon>
        <taxon>Nothobranchius</taxon>
    </lineage>
</organism>